<accession>A0ABW8U8V9</accession>
<evidence type="ECO:0000313" key="7">
    <source>
        <dbReference type="Proteomes" id="UP001625389"/>
    </source>
</evidence>
<dbReference type="PROSITE" id="PS00211">
    <property type="entry name" value="ABC_TRANSPORTER_1"/>
    <property type="match status" value="1"/>
</dbReference>
<dbReference type="InterPro" id="IPR003593">
    <property type="entry name" value="AAA+_ATPase"/>
</dbReference>
<reference evidence="6 7" key="1">
    <citation type="submission" date="2024-08" db="EMBL/GenBank/DDBJ databases">
        <authorList>
            <person name="Arias E."/>
        </authorList>
    </citation>
    <scope>NUCLEOTIDE SEQUENCE [LARGE SCALE GENOMIC DNA]</scope>
    <source>
        <strain evidence="6 7">FAM 25317</strain>
    </source>
</reference>
<keyword evidence="1" id="KW-0547">Nucleotide-binding</keyword>
<proteinExistence type="predicted"/>
<name>A0ABW8U8V9_9LACO</name>
<sequence>MSKIEIKNLTFGYDGQAQPLFKQANFLLDSQWKLGLVGRNGRGKTTLLRLLQGELPYQGTIQQHQQFSYFPQSIRDQSQLTNDVLAEISTAEQWQIEREMRQLGLAPDLLWRPFSTLSGGEQTKVLLAVLFTATGVFPLIDEPTNHLDLRGRQQVAAYLQQQRQGFIAVSHDRHFLNQVTDHTLAIEKSQISSYQGNFATYEVQKQLSDSFEQAQNSKLKKDIGRLKQTTAEKAKWSQSREGDKYGDPRKKGSGAVYDTGFIGARAARTMKRSKHLAQRMETEISEKEQLLQNIEQVDPLTMAFQPSHQQRLLTVAQLQLGYAQPLFQPLNFELLQGQRLALIGPNGAGKSTVVHQLLQQFSGTVQGTIQQPQQLKISYVRQNYTDNRGMLTEFATTQGLDYTMFLNNLHKLGMPRDVFNTPIELMSMGQLKKVELAKSLSLPAELYIWDEPLNYLDVFNQEQLEQLILAVQPTMLLIEHDQAFIDHVATQVVTLEKADN</sequence>
<feature type="compositionally biased region" description="Basic and acidic residues" evidence="4">
    <location>
        <begin position="230"/>
        <end position="250"/>
    </location>
</feature>
<keyword evidence="7" id="KW-1185">Reference proteome</keyword>
<dbReference type="Gene3D" id="3.40.50.300">
    <property type="entry name" value="P-loop containing nucleotide triphosphate hydrolases"/>
    <property type="match status" value="2"/>
</dbReference>
<keyword evidence="3" id="KW-0175">Coiled coil</keyword>
<evidence type="ECO:0000256" key="2">
    <source>
        <dbReference type="ARBA" id="ARBA00022840"/>
    </source>
</evidence>
<dbReference type="PANTHER" id="PTHR42855:SF2">
    <property type="entry name" value="DRUG RESISTANCE ABC TRANSPORTER,ATP-BINDING PROTEIN"/>
    <property type="match status" value="1"/>
</dbReference>
<evidence type="ECO:0000256" key="1">
    <source>
        <dbReference type="ARBA" id="ARBA00022741"/>
    </source>
</evidence>
<dbReference type="InterPro" id="IPR027417">
    <property type="entry name" value="P-loop_NTPase"/>
</dbReference>
<protein>
    <submittedName>
        <fullName evidence="6">Ribosomal protection-like ABC-F family protein</fullName>
    </submittedName>
</protein>
<dbReference type="PROSITE" id="PS50893">
    <property type="entry name" value="ABC_TRANSPORTER_2"/>
    <property type="match status" value="2"/>
</dbReference>
<dbReference type="RefSeq" id="WP_407136670.1">
    <property type="nucleotide sequence ID" value="NZ_JBGQPK010000001.1"/>
</dbReference>
<feature type="region of interest" description="Disordered" evidence="4">
    <location>
        <begin position="230"/>
        <end position="251"/>
    </location>
</feature>
<comment type="caution">
    <text evidence="6">The sequence shown here is derived from an EMBL/GenBank/DDBJ whole genome shotgun (WGS) entry which is preliminary data.</text>
</comment>
<dbReference type="SMART" id="SM00382">
    <property type="entry name" value="AAA"/>
    <property type="match status" value="2"/>
</dbReference>
<feature type="domain" description="ABC transporter" evidence="5">
    <location>
        <begin position="310"/>
        <end position="500"/>
    </location>
</feature>
<dbReference type="CDD" id="cd03221">
    <property type="entry name" value="ABCF_EF-3"/>
    <property type="match status" value="2"/>
</dbReference>
<dbReference type="InterPro" id="IPR051309">
    <property type="entry name" value="ABCF_ATPase"/>
</dbReference>
<feature type="coiled-coil region" evidence="3">
    <location>
        <begin position="270"/>
        <end position="297"/>
    </location>
</feature>
<dbReference type="Proteomes" id="UP001625389">
    <property type="component" value="Unassembled WGS sequence"/>
</dbReference>
<dbReference type="PANTHER" id="PTHR42855">
    <property type="entry name" value="ABC TRANSPORTER ATP-BINDING SUBUNIT"/>
    <property type="match status" value="1"/>
</dbReference>
<organism evidence="6 7">
    <name type="scientific">Loigolactobacillus zhaoyuanensis</name>
    <dbReference type="NCBI Taxonomy" id="2486017"/>
    <lineage>
        <taxon>Bacteria</taxon>
        <taxon>Bacillati</taxon>
        <taxon>Bacillota</taxon>
        <taxon>Bacilli</taxon>
        <taxon>Lactobacillales</taxon>
        <taxon>Lactobacillaceae</taxon>
        <taxon>Loigolactobacillus</taxon>
    </lineage>
</organism>
<evidence type="ECO:0000313" key="6">
    <source>
        <dbReference type="EMBL" id="MFL2028103.1"/>
    </source>
</evidence>
<gene>
    <name evidence="6" type="primary">abc-f</name>
    <name evidence="6" type="ORF">ACEN34_00510</name>
</gene>
<feature type="domain" description="ABC transporter" evidence="5">
    <location>
        <begin position="4"/>
        <end position="213"/>
    </location>
</feature>
<dbReference type="InterPro" id="IPR003439">
    <property type="entry name" value="ABC_transporter-like_ATP-bd"/>
</dbReference>
<dbReference type="NCBIfam" id="NF000355">
    <property type="entry name" value="ribo_prot_ABC_F"/>
    <property type="match status" value="1"/>
</dbReference>
<dbReference type="EMBL" id="JBGQPK010000001">
    <property type="protein sequence ID" value="MFL2028103.1"/>
    <property type="molecule type" value="Genomic_DNA"/>
</dbReference>
<dbReference type="Pfam" id="PF00005">
    <property type="entry name" value="ABC_tran"/>
    <property type="match status" value="2"/>
</dbReference>
<dbReference type="InterPro" id="IPR017871">
    <property type="entry name" value="ABC_transporter-like_CS"/>
</dbReference>
<dbReference type="SUPFAM" id="SSF52540">
    <property type="entry name" value="P-loop containing nucleoside triphosphate hydrolases"/>
    <property type="match status" value="2"/>
</dbReference>
<evidence type="ECO:0000256" key="4">
    <source>
        <dbReference type="SAM" id="MobiDB-lite"/>
    </source>
</evidence>
<evidence type="ECO:0000259" key="5">
    <source>
        <dbReference type="PROSITE" id="PS50893"/>
    </source>
</evidence>
<evidence type="ECO:0000256" key="3">
    <source>
        <dbReference type="SAM" id="Coils"/>
    </source>
</evidence>
<keyword evidence="2" id="KW-0067">ATP-binding</keyword>